<dbReference type="AlphaFoldDB" id="A0AAV3ALH2"/>
<organism evidence="1 2">
    <name type="scientific">Pyxicephalus adspersus</name>
    <name type="common">African bullfrog</name>
    <dbReference type="NCBI Taxonomy" id="30357"/>
    <lineage>
        <taxon>Eukaryota</taxon>
        <taxon>Metazoa</taxon>
        <taxon>Chordata</taxon>
        <taxon>Craniata</taxon>
        <taxon>Vertebrata</taxon>
        <taxon>Euteleostomi</taxon>
        <taxon>Amphibia</taxon>
        <taxon>Batrachia</taxon>
        <taxon>Anura</taxon>
        <taxon>Neobatrachia</taxon>
        <taxon>Ranoidea</taxon>
        <taxon>Pyxicephalidae</taxon>
        <taxon>Pyxicephalinae</taxon>
        <taxon>Pyxicephalus</taxon>
    </lineage>
</organism>
<sequence length="94" mass="10307">MDFLVFEELRPPTVALAAFIAGIRPFSRVCLNMRSEVLPLHKTFAALLTLVRPLPSMNALVDEQGCSAAEDFAAIVAQVRLFASLVTALMFQQV</sequence>
<keyword evidence="2" id="KW-1185">Reference proteome</keyword>
<dbReference type="PANTHER" id="PTHR33426">
    <property type="entry name" value="C2H2-TYPE DOMAIN-CONTAINING PROTEIN"/>
    <property type="match status" value="1"/>
</dbReference>
<protein>
    <submittedName>
        <fullName evidence="1">Uncharacterized protein</fullName>
    </submittedName>
</protein>
<dbReference type="EMBL" id="DYDO01000001">
    <property type="protein sequence ID" value="DBA32279.1"/>
    <property type="molecule type" value="Genomic_DNA"/>
</dbReference>
<dbReference type="PANTHER" id="PTHR33426:SF30">
    <property type="match status" value="1"/>
</dbReference>
<proteinExistence type="predicted"/>
<comment type="caution">
    <text evidence="1">The sequence shown here is derived from an EMBL/GenBank/DDBJ whole genome shotgun (WGS) entry which is preliminary data.</text>
</comment>
<accession>A0AAV3ALH2</accession>
<dbReference type="Proteomes" id="UP001181693">
    <property type="component" value="Unassembled WGS sequence"/>
</dbReference>
<evidence type="ECO:0000313" key="1">
    <source>
        <dbReference type="EMBL" id="DBA32279.1"/>
    </source>
</evidence>
<name>A0AAV3ALH2_PYXAD</name>
<reference evidence="1" key="1">
    <citation type="thesis" date="2020" institute="ProQuest LLC" country="789 East Eisenhower Parkway, Ann Arbor, MI, USA">
        <title>Comparative Genomics and Chromosome Evolution.</title>
        <authorList>
            <person name="Mudd A.B."/>
        </authorList>
    </citation>
    <scope>NUCLEOTIDE SEQUENCE</scope>
    <source>
        <strain evidence="1">1538</strain>
        <tissue evidence="1">Blood</tissue>
    </source>
</reference>
<evidence type="ECO:0000313" key="2">
    <source>
        <dbReference type="Proteomes" id="UP001181693"/>
    </source>
</evidence>
<gene>
    <name evidence="1" type="ORF">GDO54_000082</name>
</gene>